<organism evidence="1 2">
    <name type="scientific">Pedobacter miscanthi</name>
    <dbReference type="NCBI Taxonomy" id="2259170"/>
    <lineage>
        <taxon>Bacteria</taxon>
        <taxon>Pseudomonadati</taxon>
        <taxon>Bacteroidota</taxon>
        <taxon>Sphingobacteriia</taxon>
        <taxon>Sphingobacteriales</taxon>
        <taxon>Sphingobacteriaceae</taxon>
        <taxon>Pedobacter</taxon>
    </lineage>
</organism>
<name>A0A366LE57_9SPHI</name>
<dbReference type="AlphaFoldDB" id="A0A366LE57"/>
<protein>
    <submittedName>
        <fullName evidence="1">Uncharacterized protein</fullName>
    </submittedName>
</protein>
<accession>A0A366LE57</accession>
<dbReference type="Proteomes" id="UP000252081">
    <property type="component" value="Unassembled WGS sequence"/>
</dbReference>
<evidence type="ECO:0000313" key="1">
    <source>
        <dbReference type="EMBL" id="RBQ11432.1"/>
    </source>
</evidence>
<proteinExistence type="predicted"/>
<sequence length="74" mass="8603">MLQNNKLKLCHVWLAPADLIRPGSAQHDSPGEEFPQVIFIYDIGNRRFCRNNTNNFSILKMFRIFAEDGAVEFF</sequence>
<evidence type="ECO:0000313" key="2">
    <source>
        <dbReference type="Proteomes" id="UP000252081"/>
    </source>
</evidence>
<gene>
    <name evidence="1" type="ORF">DRW42_02925</name>
</gene>
<comment type="caution">
    <text evidence="1">The sequence shown here is derived from an EMBL/GenBank/DDBJ whole genome shotgun (WGS) entry which is preliminary data.</text>
</comment>
<reference evidence="1 2" key="1">
    <citation type="submission" date="2018-07" db="EMBL/GenBank/DDBJ databases">
        <title>A draft genome of a endophytic bacteria, a new species of Pedobacter.</title>
        <authorList>
            <person name="Zhang Z.D."/>
            <person name="Chen Z.J."/>
        </authorList>
    </citation>
    <scope>NUCLEOTIDE SEQUENCE [LARGE SCALE GENOMIC DNA]</scope>
    <source>
        <strain evidence="1 2">RS10</strain>
    </source>
</reference>
<dbReference type="EMBL" id="QNQU01000002">
    <property type="protein sequence ID" value="RBQ11432.1"/>
    <property type="molecule type" value="Genomic_DNA"/>
</dbReference>
<keyword evidence="2" id="KW-1185">Reference proteome</keyword>